<evidence type="ECO:0000313" key="3">
    <source>
        <dbReference type="Proteomes" id="UP000326302"/>
    </source>
</evidence>
<dbReference type="GO" id="GO:0000502">
    <property type="term" value="C:proteasome complex"/>
    <property type="evidence" value="ECO:0007669"/>
    <property type="project" value="UniProtKB-KW"/>
</dbReference>
<evidence type="ECO:0000313" key="2">
    <source>
        <dbReference type="EMBL" id="KAB7518115.1"/>
    </source>
</evidence>
<dbReference type="OrthoDB" id="35908at2157"/>
<dbReference type="SUPFAM" id="SSF159659">
    <property type="entry name" value="Cgl1923-like"/>
    <property type="match status" value="1"/>
</dbReference>
<dbReference type="InterPro" id="IPR038389">
    <property type="entry name" value="PSMG2_sf"/>
</dbReference>
<proteinExistence type="predicted"/>
<sequence>MAEVEIHADATFDEPTLIEGLPGAGLVGKITADHLVEELDMEWLGSCYCDGLPQVSVYRGESMETMPPVRIYGDDDRDLLVLQSDVPVSPSQASAFTGCLVGWLESESVFPVFLSGLPEEKGEVPGVYGIATGDGTDRLADTDVTPPEQGGLISGPTGALVHAANKRDLDGVALIAQSEVQFPDPEAARTVITRAIEPLVDIEIETETLVERAEEIRAARERLAQQVHEGDDESTKATAIRGFQ</sequence>
<comment type="caution">
    <text evidence="2">The sequence shown here is derived from an EMBL/GenBank/DDBJ whole genome shotgun (WGS) entry which is preliminary data.</text>
</comment>
<reference evidence="2 3" key="1">
    <citation type="submission" date="2019-10" db="EMBL/GenBank/DDBJ databases">
        <title>Unraveling microbial dark matter from salterns through culturing: the case of the genus Halosegnis.</title>
        <authorList>
            <person name="Duran-Viseras A."/>
            <person name="Andrei A.-S."/>
            <person name="Vera-Gargallo B."/>
            <person name="Ghai R."/>
            <person name="Sanchez-Porro C."/>
            <person name="Ventosa A."/>
        </authorList>
    </citation>
    <scope>NUCLEOTIDE SEQUENCE [LARGE SCALE GENOMIC DNA]</scope>
    <source>
        <strain evidence="2 3">F17-44</strain>
    </source>
</reference>
<dbReference type="Gene3D" id="3.40.50.10900">
    <property type="entry name" value="PAC-like subunit"/>
    <property type="match status" value="1"/>
</dbReference>
<dbReference type="InterPro" id="IPR019151">
    <property type="entry name" value="Proteasome_assmbl_chaperone_2"/>
</dbReference>
<dbReference type="AlphaFoldDB" id="A0A5N5UHE4"/>
<organism evidence="2 3">
    <name type="scientific">Halosegnis rubeus</name>
    <dbReference type="NCBI Taxonomy" id="2212850"/>
    <lineage>
        <taxon>Archaea</taxon>
        <taxon>Methanobacteriati</taxon>
        <taxon>Methanobacteriota</taxon>
        <taxon>Stenosarchaea group</taxon>
        <taxon>Halobacteria</taxon>
        <taxon>Halobacteriales</taxon>
        <taxon>Natronomonadaceae</taxon>
        <taxon>Halosegnis</taxon>
    </lineage>
</organism>
<dbReference type="Pfam" id="PF09754">
    <property type="entry name" value="PAC2"/>
    <property type="match status" value="1"/>
</dbReference>
<dbReference type="RefSeq" id="WP_152119015.1">
    <property type="nucleotide sequence ID" value="NZ_QJOW01000001.1"/>
</dbReference>
<dbReference type="Proteomes" id="UP000326302">
    <property type="component" value="Unassembled WGS sequence"/>
</dbReference>
<dbReference type="PANTHER" id="PTHR35610">
    <property type="entry name" value="3-ISOPROPYLMALATE DEHYDRATASE-RELATED"/>
    <property type="match status" value="1"/>
</dbReference>
<accession>A0A5N5UHE4</accession>
<dbReference type="EMBL" id="QJOW01000001">
    <property type="protein sequence ID" value="KAB7518115.1"/>
    <property type="molecule type" value="Genomic_DNA"/>
</dbReference>
<evidence type="ECO:0000256" key="1">
    <source>
        <dbReference type="SAM" id="MobiDB-lite"/>
    </source>
</evidence>
<gene>
    <name evidence="2" type="ORF">DMP03_01770</name>
</gene>
<protein>
    <submittedName>
        <fullName evidence="2">Proteasome assembly chaperone family protein</fullName>
    </submittedName>
</protein>
<dbReference type="PANTHER" id="PTHR35610:SF8">
    <property type="entry name" value="3-ISOPROPYLMALATE DEHYDRATASE"/>
    <property type="match status" value="1"/>
</dbReference>
<keyword evidence="2" id="KW-0647">Proteasome</keyword>
<feature type="region of interest" description="Disordered" evidence="1">
    <location>
        <begin position="224"/>
        <end position="244"/>
    </location>
</feature>
<name>A0A5N5UHE4_9EURY</name>